<feature type="chain" id="PRO_5028825487" evidence="2">
    <location>
        <begin position="20"/>
        <end position="97"/>
    </location>
</feature>
<evidence type="ECO:0000313" key="4">
    <source>
        <dbReference type="Proteomes" id="UP000474640"/>
    </source>
</evidence>
<evidence type="ECO:0000256" key="2">
    <source>
        <dbReference type="SAM" id="SignalP"/>
    </source>
</evidence>
<evidence type="ECO:0000256" key="1">
    <source>
        <dbReference type="SAM" id="MobiDB-lite"/>
    </source>
</evidence>
<reference evidence="3 4" key="1">
    <citation type="submission" date="2020-01" db="EMBL/GenBank/DDBJ databases">
        <authorList>
            <person name="Palmer J.M."/>
        </authorList>
    </citation>
    <scope>NUCLEOTIDE SEQUENCE [LARGE SCALE GENOMIC DNA]</scope>
    <source>
        <strain evidence="3 4">TWF970</strain>
    </source>
</reference>
<feature type="region of interest" description="Disordered" evidence="1">
    <location>
        <begin position="43"/>
        <end position="74"/>
    </location>
</feature>
<dbReference type="OMA" id="SVHLNMA"/>
<name>A0A7C8RA89_ORBOL</name>
<feature type="compositionally biased region" description="Acidic residues" evidence="1">
    <location>
        <begin position="62"/>
        <end position="71"/>
    </location>
</feature>
<dbReference type="Proteomes" id="UP000474640">
    <property type="component" value="Unassembled WGS sequence"/>
</dbReference>
<keyword evidence="2" id="KW-0732">Signal</keyword>
<protein>
    <submittedName>
        <fullName evidence="3">Uncharacterized protein</fullName>
    </submittedName>
</protein>
<dbReference type="OrthoDB" id="5416581at2759"/>
<comment type="caution">
    <text evidence="3">The sequence shown here is derived from an EMBL/GenBank/DDBJ whole genome shotgun (WGS) entry which is preliminary data.</text>
</comment>
<feature type="signal peptide" evidence="2">
    <location>
        <begin position="1"/>
        <end position="19"/>
    </location>
</feature>
<dbReference type="AlphaFoldDB" id="A0A7C8RA89"/>
<gene>
    <name evidence="3" type="ORF">TWF970_007613</name>
</gene>
<evidence type="ECO:0000313" key="3">
    <source>
        <dbReference type="EMBL" id="KAF3274910.1"/>
    </source>
</evidence>
<sequence>MQLSRLSLVTLILTSFSAAISLEETIDARDIVLAKAASETVQKRNIEVRTPKPKKVKTSGGGDDDDDDDDPNSAASVHLNMALIAGAGAVAVAAMML</sequence>
<dbReference type="EMBL" id="JAABOJ010000041">
    <property type="protein sequence ID" value="KAF3274910.1"/>
    <property type="molecule type" value="Genomic_DNA"/>
</dbReference>
<proteinExistence type="predicted"/>
<organism evidence="3 4">
    <name type="scientific">Orbilia oligospora</name>
    <name type="common">Nematode-trapping fungus</name>
    <name type="synonym">Arthrobotrys oligospora</name>
    <dbReference type="NCBI Taxonomy" id="2813651"/>
    <lineage>
        <taxon>Eukaryota</taxon>
        <taxon>Fungi</taxon>
        <taxon>Dikarya</taxon>
        <taxon>Ascomycota</taxon>
        <taxon>Pezizomycotina</taxon>
        <taxon>Orbiliomycetes</taxon>
        <taxon>Orbiliales</taxon>
        <taxon>Orbiliaceae</taxon>
        <taxon>Orbilia</taxon>
    </lineage>
</organism>
<accession>A0A7C8RA89</accession>